<evidence type="ECO:0000256" key="6">
    <source>
        <dbReference type="ARBA" id="ARBA00023163"/>
    </source>
</evidence>
<evidence type="ECO:0000313" key="12">
    <source>
        <dbReference type="Proteomes" id="UP001055439"/>
    </source>
</evidence>
<evidence type="ECO:0000256" key="5">
    <source>
        <dbReference type="ARBA" id="ARBA00023159"/>
    </source>
</evidence>
<keyword evidence="12" id="KW-1185">Reference proteome</keyword>
<dbReference type="InterPro" id="IPR001471">
    <property type="entry name" value="AP2/ERF_dom"/>
</dbReference>
<dbReference type="GO" id="GO:0005634">
    <property type="term" value="C:nucleus"/>
    <property type="evidence" value="ECO:0007669"/>
    <property type="project" value="UniProtKB-SubCell"/>
</dbReference>
<reference evidence="11" key="1">
    <citation type="submission" date="2022-05" db="EMBL/GenBank/DDBJ databases">
        <title>The Musa troglodytarum L. genome provides insights into the mechanism of non-climacteric behaviour and enrichment of carotenoids.</title>
        <authorList>
            <person name="Wang J."/>
        </authorList>
    </citation>
    <scope>NUCLEOTIDE SEQUENCE</scope>
    <source>
        <tissue evidence="11">Leaf</tissue>
    </source>
</reference>
<dbReference type="PANTHER" id="PTHR31657">
    <property type="entry name" value="ETHYLENE-RESPONSIVE TRANSCRIPTION FACTOR ERF061"/>
    <property type="match status" value="1"/>
</dbReference>
<dbReference type="InterPro" id="IPR051758">
    <property type="entry name" value="ERF/AP2-like"/>
</dbReference>
<organism evidence="11 12">
    <name type="scientific">Musa troglodytarum</name>
    <name type="common">fe'i banana</name>
    <dbReference type="NCBI Taxonomy" id="320322"/>
    <lineage>
        <taxon>Eukaryota</taxon>
        <taxon>Viridiplantae</taxon>
        <taxon>Streptophyta</taxon>
        <taxon>Embryophyta</taxon>
        <taxon>Tracheophyta</taxon>
        <taxon>Spermatophyta</taxon>
        <taxon>Magnoliopsida</taxon>
        <taxon>Liliopsida</taxon>
        <taxon>Zingiberales</taxon>
        <taxon>Musaceae</taxon>
        <taxon>Musa</taxon>
    </lineage>
</organism>
<evidence type="ECO:0000256" key="7">
    <source>
        <dbReference type="ARBA" id="ARBA00023242"/>
    </source>
</evidence>
<gene>
    <name evidence="11" type="ORF">MUK42_22581</name>
</gene>
<dbReference type="OrthoDB" id="785956at2759"/>
<feature type="region of interest" description="Disordered" evidence="9">
    <location>
        <begin position="115"/>
        <end position="144"/>
    </location>
</feature>
<accession>A0A9E7GAY0</accession>
<dbReference type="SMART" id="SM00380">
    <property type="entry name" value="AP2"/>
    <property type="match status" value="1"/>
</dbReference>
<dbReference type="EMBL" id="CP097508">
    <property type="protein sequence ID" value="URE09302.1"/>
    <property type="molecule type" value="Genomic_DNA"/>
</dbReference>
<keyword evidence="7" id="KW-0539">Nucleus</keyword>
<keyword evidence="3" id="KW-0805">Transcription regulation</keyword>
<dbReference type="InterPro" id="IPR036955">
    <property type="entry name" value="AP2/ERF_dom_sf"/>
</dbReference>
<comment type="similarity">
    <text evidence="8">Belongs to the AP2/ERF transcription factor family. ERF subfamily.</text>
</comment>
<proteinExistence type="inferred from homology"/>
<keyword evidence="6" id="KW-0804">Transcription</keyword>
<feature type="domain" description="AP2/ERF" evidence="10">
    <location>
        <begin position="20"/>
        <end position="77"/>
    </location>
</feature>
<dbReference type="AlphaFoldDB" id="A0A9E7GAY0"/>
<evidence type="ECO:0000256" key="9">
    <source>
        <dbReference type="SAM" id="MobiDB-lite"/>
    </source>
</evidence>
<dbReference type="GO" id="GO:0009873">
    <property type="term" value="P:ethylene-activated signaling pathway"/>
    <property type="evidence" value="ECO:0007669"/>
    <property type="project" value="UniProtKB-KW"/>
</dbReference>
<dbReference type="Proteomes" id="UP001055439">
    <property type="component" value="Chromosome 6"/>
</dbReference>
<evidence type="ECO:0000256" key="4">
    <source>
        <dbReference type="ARBA" id="ARBA00023125"/>
    </source>
</evidence>
<evidence type="ECO:0000256" key="1">
    <source>
        <dbReference type="ARBA" id="ARBA00004123"/>
    </source>
</evidence>
<protein>
    <submittedName>
        <fullName evidence="11">AP2</fullName>
    </submittedName>
</protein>
<keyword evidence="5" id="KW-0010">Activator</keyword>
<sequence>MISSSCLRNVPIFLSSSFRAWGGVRQRHGGKRVAEIRLPQNRVRIWLGTYDSPESSAYAYDRAAHKLRGEYARLNFPSLPDAGDCPEQLRALWSAVDAKIQAICQRLGRRREPMWAASGGKKQSAEEDEDRVSSRTTSVSSESLAGEMDGGCLLARMPSYDPELIWAVFNK</sequence>
<dbReference type="SUPFAM" id="SSF54171">
    <property type="entry name" value="DNA-binding domain"/>
    <property type="match status" value="1"/>
</dbReference>
<dbReference type="CDD" id="cd00018">
    <property type="entry name" value="AP2"/>
    <property type="match status" value="1"/>
</dbReference>
<dbReference type="PANTHER" id="PTHR31657:SF20">
    <property type="entry name" value="ETHYLENE-RESPONSIVE TRANSCRIPTION FACTOR ERF061"/>
    <property type="match status" value="1"/>
</dbReference>
<dbReference type="InterPro" id="IPR016177">
    <property type="entry name" value="DNA-bd_dom_sf"/>
</dbReference>
<evidence type="ECO:0000313" key="11">
    <source>
        <dbReference type="EMBL" id="URE09302.1"/>
    </source>
</evidence>
<evidence type="ECO:0000256" key="8">
    <source>
        <dbReference type="ARBA" id="ARBA00024343"/>
    </source>
</evidence>
<dbReference type="GO" id="GO:0000976">
    <property type="term" value="F:transcription cis-regulatory region binding"/>
    <property type="evidence" value="ECO:0007669"/>
    <property type="project" value="UniProtKB-ARBA"/>
</dbReference>
<evidence type="ECO:0000256" key="3">
    <source>
        <dbReference type="ARBA" id="ARBA00023015"/>
    </source>
</evidence>
<dbReference type="PRINTS" id="PR00367">
    <property type="entry name" value="ETHRSPELEMNT"/>
</dbReference>
<evidence type="ECO:0000256" key="2">
    <source>
        <dbReference type="ARBA" id="ARBA00022745"/>
    </source>
</evidence>
<dbReference type="PROSITE" id="PS51032">
    <property type="entry name" value="AP2_ERF"/>
    <property type="match status" value="1"/>
</dbReference>
<keyword evidence="4" id="KW-0238">DNA-binding</keyword>
<evidence type="ECO:0000259" key="10">
    <source>
        <dbReference type="PROSITE" id="PS51032"/>
    </source>
</evidence>
<name>A0A9E7GAY0_9LILI</name>
<keyword evidence="2" id="KW-0936">Ethylene signaling pathway</keyword>
<comment type="subcellular location">
    <subcellularLocation>
        <location evidence="1">Nucleus</location>
    </subcellularLocation>
</comment>
<dbReference type="GO" id="GO:0003700">
    <property type="term" value="F:DNA-binding transcription factor activity"/>
    <property type="evidence" value="ECO:0007669"/>
    <property type="project" value="InterPro"/>
</dbReference>
<dbReference type="Gene3D" id="3.30.730.10">
    <property type="entry name" value="AP2/ERF domain"/>
    <property type="match status" value="1"/>
</dbReference>